<dbReference type="GO" id="GO:0016301">
    <property type="term" value="F:kinase activity"/>
    <property type="evidence" value="ECO:0007669"/>
    <property type="project" value="UniProtKB-KW"/>
</dbReference>
<reference evidence="6 7" key="1">
    <citation type="submission" date="2024-09" db="EMBL/GenBank/DDBJ databases">
        <authorList>
            <person name="Sun Q."/>
            <person name="Mori K."/>
        </authorList>
    </citation>
    <scope>NUCLEOTIDE SEQUENCE [LARGE SCALE GENOMIC DNA]</scope>
    <source>
        <strain evidence="6 7">JCM 3323</strain>
    </source>
</reference>
<dbReference type="InterPro" id="IPR036890">
    <property type="entry name" value="HATPase_C_sf"/>
</dbReference>
<dbReference type="InterPro" id="IPR017205">
    <property type="entry name" value="Sig_transdc_His_kinase_ChrS"/>
</dbReference>
<evidence type="ECO:0000256" key="4">
    <source>
        <dbReference type="SAM" id="Phobius"/>
    </source>
</evidence>
<evidence type="ECO:0000313" key="7">
    <source>
        <dbReference type="Proteomes" id="UP001589646"/>
    </source>
</evidence>
<dbReference type="PANTHER" id="PTHR24421:SF62">
    <property type="entry name" value="SENSORY TRANSDUCTION HISTIDINE KINASE"/>
    <property type="match status" value="1"/>
</dbReference>
<feature type="transmembrane region" description="Helical" evidence="4">
    <location>
        <begin position="84"/>
        <end position="108"/>
    </location>
</feature>
<comment type="caution">
    <text evidence="6">The sequence shown here is derived from an EMBL/GenBank/DDBJ whole genome shotgun (WGS) entry which is preliminary data.</text>
</comment>
<keyword evidence="3" id="KW-0902">Two-component regulatory system</keyword>
<dbReference type="RefSeq" id="WP_346130709.1">
    <property type="nucleotide sequence ID" value="NZ_BAAAXC010000015.1"/>
</dbReference>
<organism evidence="6 7">
    <name type="scientific">Nonomuraea roseola</name>
    <dbReference type="NCBI Taxonomy" id="46179"/>
    <lineage>
        <taxon>Bacteria</taxon>
        <taxon>Bacillati</taxon>
        <taxon>Actinomycetota</taxon>
        <taxon>Actinomycetes</taxon>
        <taxon>Streptosporangiales</taxon>
        <taxon>Streptosporangiaceae</taxon>
        <taxon>Nonomuraea</taxon>
    </lineage>
</organism>
<protein>
    <submittedName>
        <fullName evidence="6">Sensor histidine kinase</fullName>
    </submittedName>
</protein>
<keyword evidence="4" id="KW-1133">Transmembrane helix</keyword>
<dbReference type="SMART" id="SM00387">
    <property type="entry name" value="HATPase_c"/>
    <property type="match status" value="1"/>
</dbReference>
<name>A0ABV5QAC2_9ACTN</name>
<dbReference type="Gene3D" id="3.30.565.10">
    <property type="entry name" value="Histidine kinase-like ATPase, C-terminal domain"/>
    <property type="match status" value="1"/>
</dbReference>
<dbReference type="PANTHER" id="PTHR24421">
    <property type="entry name" value="NITRATE/NITRITE SENSOR PROTEIN NARX-RELATED"/>
    <property type="match status" value="1"/>
</dbReference>
<dbReference type="Proteomes" id="UP001589646">
    <property type="component" value="Unassembled WGS sequence"/>
</dbReference>
<feature type="transmembrane region" description="Helical" evidence="4">
    <location>
        <begin position="20"/>
        <end position="39"/>
    </location>
</feature>
<dbReference type="CDD" id="cd16917">
    <property type="entry name" value="HATPase_UhpB-NarQ-NarX-like"/>
    <property type="match status" value="1"/>
</dbReference>
<dbReference type="Gene3D" id="1.20.5.1930">
    <property type="match status" value="1"/>
</dbReference>
<accession>A0ABV5QAC2</accession>
<evidence type="ECO:0000313" key="6">
    <source>
        <dbReference type="EMBL" id="MFB9532417.1"/>
    </source>
</evidence>
<feature type="domain" description="Histidine kinase" evidence="5">
    <location>
        <begin position="301"/>
        <end position="386"/>
    </location>
</feature>
<dbReference type="PIRSF" id="PIRSF037434">
    <property type="entry name" value="STHK_ChrS"/>
    <property type="match status" value="1"/>
</dbReference>
<dbReference type="Pfam" id="PF07730">
    <property type="entry name" value="HisKA_3"/>
    <property type="match status" value="1"/>
</dbReference>
<sequence>MPSDNLAAARAENAWLRSYPFWDAYFAVVLIATVVVVALDTGTAAAGATAIALLLLLALAYVLVGRAAVRSEEVPTRQAWQYAAVAVVLFTAADLIAPASAFALSAVVAQLFMSFRTHQAIALLAVLFAIPAVNLFQIAGMEPLVAAVVAVVALSSSALLGTFIHRLAMQNIDRARLIAELDRTRADLAEISRQAGVLAERERLAGDIHDTLAQGFTGIITLLRAAEAESGGGRHLELAVRTAQENLAETRALIAALAPPALDGRSLDRALRRLAHGFELPVEVVVRGLPSPLPPAAEVALLRAAQEGLANVRKHAAARSVRLELTYDTDAVRLAVADDGEGLTGDSEGYGLGLMRGRVEPLGGTVRVEGSRGEGARLTVEVPWSE</sequence>
<dbReference type="InterPro" id="IPR005467">
    <property type="entry name" value="His_kinase_dom"/>
</dbReference>
<feature type="transmembrane region" description="Helical" evidence="4">
    <location>
        <begin position="144"/>
        <end position="164"/>
    </location>
</feature>
<dbReference type="InterPro" id="IPR011712">
    <property type="entry name" value="Sig_transdc_His_kin_sub3_dim/P"/>
</dbReference>
<dbReference type="PROSITE" id="PS50109">
    <property type="entry name" value="HIS_KIN"/>
    <property type="match status" value="1"/>
</dbReference>
<keyword evidence="4" id="KW-0812">Transmembrane</keyword>
<feature type="transmembrane region" description="Helical" evidence="4">
    <location>
        <begin position="120"/>
        <end position="138"/>
    </location>
</feature>
<gene>
    <name evidence="6" type="ORF">ACFFRN_37905</name>
</gene>
<keyword evidence="1" id="KW-0808">Transferase</keyword>
<dbReference type="InterPro" id="IPR003594">
    <property type="entry name" value="HATPase_dom"/>
</dbReference>
<keyword evidence="7" id="KW-1185">Reference proteome</keyword>
<keyword evidence="4" id="KW-0472">Membrane</keyword>
<dbReference type="EMBL" id="JBHMCE010000013">
    <property type="protein sequence ID" value="MFB9532417.1"/>
    <property type="molecule type" value="Genomic_DNA"/>
</dbReference>
<evidence type="ECO:0000256" key="1">
    <source>
        <dbReference type="ARBA" id="ARBA00022679"/>
    </source>
</evidence>
<dbReference type="SUPFAM" id="SSF55874">
    <property type="entry name" value="ATPase domain of HSP90 chaperone/DNA topoisomerase II/histidine kinase"/>
    <property type="match status" value="1"/>
</dbReference>
<dbReference type="Pfam" id="PF02518">
    <property type="entry name" value="HATPase_c"/>
    <property type="match status" value="1"/>
</dbReference>
<dbReference type="InterPro" id="IPR050482">
    <property type="entry name" value="Sensor_HK_TwoCompSys"/>
</dbReference>
<evidence type="ECO:0000256" key="2">
    <source>
        <dbReference type="ARBA" id="ARBA00022777"/>
    </source>
</evidence>
<keyword evidence="2 6" id="KW-0418">Kinase</keyword>
<evidence type="ECO:0000256" key="3">
    <source>
        <dbReference type="ARBA" id="ARBA00023012"/>
    </source>
</evidence>
<feature type="transmembrane region" description="Helical" evidence="4">
    <location>
        <begin position="46"/>
        <end position="64"/>
    </location>
</feature>
<proteinExistence type="predicted"/>
<evidence type="ECO:0000259" key="5">
    <source>
        <dbReference type="PROSITE" id="PS50109"/>
    </source>
</evidence>